<accession>A0ABY5AWG3</accession>
<gene>
    <name evidence="4" type="ORF">NEA10_03455</name>
</gene>
<dbReference type="Pfam" id="PF01483">
    <property type="entry name" value="P_proprotein"/>
    <property type="match status" value="1"/>
</dbReference>
<feature type="domain" description="P/Homo B" evidence="3">
    <location>
        <begin position="1"/>
        <end position="114"/>
    </location>
</feature>
<protein>
    <submittedName>
        <fullName evidence="4">Proprotein convertase P-domain-containing protein</fullName>
    </submittedName>
</protein>
<keyword evidence="2" id="KW-0378">Hydrolase</keyword>
<evidence type="ECO:0000313" key="5">
    <source>
        <dbReference type="Proteomes" id="UP001056708"/>
    </source>
</evidence>
<dbReference type="InterPro" id="IPR008979">
    <property type="entry name" value="Galactose-bd-like_sf"/>
</dbReference>
<organism evidence="4 5">
    <name type="scientific">Phormidium yuhuli AB48</name>
    <dbReference type="NCBI Taxonomy" id="2940671"/>
    <lineage>
        <taxon>Bacteria</taxon>
        <taxon>Bacillati</taxon>
        <taxon>Cyanobacteriota</taxon>
        <taxon>Cyanophyceae</taxon>
        <taxon>Oscillatoriophycideae</taxon>
        <taxon>Oscillatoriales</taxon>
        <taxon>Oscillatoriaceae</taxon>
        <taxon>Phormidium</taxon>
        <taxon>Phormidium yuhuli</taxon>
    </lineage>
</organism>
<dbReference type="InterPro" id="IPR002884">
    <property type="entry name" value="P_dom"/>
</dbReference>
<proteinExistence type="predicted"/>
<keyword evidence="1" id="KW-0645">Protease</keyword>
<evidence type="ECO:0000256" key="1">
    <source>
        <dbReference type="ARBA" id="ARBA00022670"/>
    </source>
</evidence>
<dbReference type="Proteomes" id="UP001056708">
    <property type="component" value="Chromosome"/>
</dbReference>
<evidence type="ECO:0000313" key="4">
    <source>
        <dbReference type="EMBL" id="USR93096.1"/>
    </source>
</evidence>
<evidence type="ECO:0000259" key="3">
    <source>
        <dbReference type="PROSITE" id="PS51829"/>
    </source>
</evidence>
<dbReference type="SUPFAM" id="SSF49785">
    <property type="entry name" value="Galactose-binding domain-like"/>
    <property type="match status" value="1"/>
</dbReference>
<dbReference type="Gene3D" id="2.60.120.260">
    <property type="entry name" value="Galactose-binding domain-like"/>
    <property type="match status" value="1"/>
</dbReference>
<dbReference type="EMBL" id="CP098611">
    <property type="protein sequence ID" value="USR93096.1"/>
    <property type="molecule type" value="Genomic_DNA"/>
</dbReference>
<dbReference type="PROSITE" id="PS51829">
    <property type="entry name" value="P_HOMO_B"/>
    <property type="match status" value="1"/>
</dbReference>
<keyword evidence="5" id="KW-1185">Reference proteome</keyword>
<sequence length="114" mass="12644">MSIPDNQTEGVSSPIRVRDSLGILELEVRVELEHSDWGDLEILLLAPERSPVMLHGRGSRGQGPFARTYDFTTTPQLKRLFNAPAEGTWQLQVRDRAAGDTGVLTFWQLTLGVG</sequence>
<reference evidence="4" key="1">
    <citation type="submission" date="2022-06" db="EMBL/GenBank/DDBJ databases">
        <title>Genome sequence of Phormidium yuhuli AB48 isolated from an industrial photobioreactor environment.</title>
        <authorList>
            <person name="Qiu Y."/>
            <person name="Noonan A.J.C."/>
            <person name="Dofher K."/>
            <person name="Koch M."/>
            <person name="Kieft B."/>
            <person name="Lin X."/>
            <person name="Ziels R.M."/>
            <person name="Hallam S.J."/>
        </authorList>
    </citation>
    <scope>NUCLEOTIDE SEQUENCE</scope>
    <source>
        <strain evidence="4">AB48</strain>
    </source>
</reference>
<name>A0ABY5AWG3_9CYAN</name>
<evidence type="ECO:0000256" key="2">
    <source>
        <dbReference type="ARBA" id="ARBA00022801"/>
    </source>
</evidence>